<dbReference type="Proteomes" id="UP000254799">
    <property type="component" value="Unassembled WGS sequence"/>
</dbReference>
<evidence type="ECO:0000256" key="6">
    <source>
        <dbReference type="ARBA" id="ARBA00022679"/>
    </source>
</evidence>
<dbReference type="Pfam" id="PF00672">
    <property type="entry name" value="HAMP"/>
    <property type="match status" value="1"/>
</dbReference>
<dbReference type="InterPro" id="IPR050980">
    <property type="entry name" value="2C_sensor_his_kinase"/>
</dbReference>
<dbReference type="CDD" id="cd00082">
    <property type="entry name" value="HisKA"/>
    <property type="match status" value="1"/>
</dbReference>
<dbReference type="Pfam" id="PF00512">
    <property type="entry name" value="HisKA"/>
    <property type="match status" value="1"/>
</dbReference>
<evidence type="ECO:0000313" key="17">
    <source>
        <dbReference type="Proteomes" id="UP000254799"/>
    </source>
</evidence>
<dbReference type="InterPro" id="IPR003660">
    <property type="entry name" value="HAMP_dom"/>
</dbReference>
<gene>
    <name evidence="16" type="primary">envZ_1</name>
    <name evidence="16" type="ORF">NCTC8849_03164</name>
</gene>
<protein>
    <recommendedName>
        <fullName evidence="3">histidine kinase</fullName>
        <ecNumber evidence="3">2.7.13.3</ecNumber>
    </recommendedName>
</protein>
<dbReference type="GO" id="GO:0000155">
    <property type="term" value="F:phosphorelay sensor kinase activity"/>
    <property type="evidence" value="ECO:0007669"/>
    <property type="project" value="InterPro"/>
</dbReference>
<evidence type="ECO:0000256" key="4">
    <source>
        <dbReference type="ARBA" id="ARBA00022475"/>
    </source>
</evidence>
<keyword evidence="8" id="KW-0547">Nucleotide-binding</keyword>
<keyword evidence="10" id="KW-0067">ATP-binding</keyword>
<keyword evidence="7 14" id="KW-0812">Transmembrane</keyword>
<comment type="subcellular location">
    <subcellularLocation>
        <location evidence="2">Cell inner membrane</location>
        <topology evidence="2">Multi-pass membrane protein</topology>
    </subcellularLocation>
</comment>
<evidence type="ECO:0000256" key="11">
    <source>
        <dbReference type="ARBA" id="ARBA00022989"/>
    </source>
</evidence>
<keyword evidence="6 16" id="KW-0808">Transferase</keyword>
<evidence type="ECO:0000256" key="14">
    <source>
        <dbReference type="SAM" id="Phobius"/>
    </source>
</evidence>
<evidence type="ECO:0000256" key="5">
    <source>
        <dbReference type="ARBA" id="ARBA00022519"/>
    </source>
</evidence>
<evidence type="ECO:0000256" key="3">
    <source>
        <dbReference type="ARBA" id="ARBA00012438"/>
    </source>
</evidence>
<dbReference type="AlphaFoldDB" id="A0A377WIE0"/>
<dbReference type="PANTHER" id="PTHR44936">
    <property type="entry name" value="SENSOR PROTEIN CREC"/>
    <property type="match status" value="1"/>
</dbReference>
<evidence type="ECO:0000259" key="15">
    <source>
        <dbReference type="PROSITE" id="PS50885"/>
    </source>
</evidence>
<dbReference type="GO" id="GO:0005524">
    <property type="term" value="F:ATP binding"/>
    <property type="evidence" value="ECO:0007669"/>
    <property type="project" value="UniProtKB-KW"/>
</dbReference>
<dbReference type="EMBL" id="UGLC01000002">
    <property type="protein sequence ID" value="STT54576.1"/>
    <property type="molecule type" value="Genomic_DNA"/>
</dbReference>
<proteinExistence type="predicted"/>
<keyword evidence="13 14" id="KW-0472">Membrane</keyword>
<keyword evidence="12" id="KW-0902">Two-component regulatory system</keyword>
<evidence type="ECO:0000256" key="8">
    <source>
        <dbReference type="ARBA" id="ARBA00022741"/>
    </source>
</evidence>
<dbReference type="SMART" id="SM00304">
    <property type="entry name" value="HAMP"/>
    <property type="match status" value="1"/>
</dbReference>
<reference evidence="16 17" key="1">
    <citation type="submission" date="2018-06" db="EMBL/GenBank/DDBJ databases">
        <authorList>
            <consortium name="Pathogen Informatics"/>
            <person name="Doyle S."/>
        </authorList>
    </citation>
    <scope>NUCLEOTIDE SEQUENCE [LARGE SCALE GENOMIC DNA]</scope>
    <source>
        <strain evidence="16 17">NCTC8849</strain>
    </source>
</reference>
<dbReference type="GO" id="GO:0005886">
    <property type="term" value="C:plasma membrane"/>
    <property type="evidence" value="ECO:0007669"/>
    <property type="project" value="UniProtKB-SubCell"/>
</dbReference>
<dbReference type="PANTHER" id="PTHR44936:SF5">
    <property type="entry name" value="SENSOR HISTIDINE KINASE ENVZ"/>
    <property type="match status" value="1"/>
</dbReference>
<feature type="domain" description="HAMP" evidence="15">
    <location>
        <begin position="172"/>
        <end position="225"/>
    </location>
</feature>
<keyword evidence="11 14" id="KW-1133">Transmembrane helix</keyword>
<evidence type="ECO:0000256" key="10">
    <source>
        <dbReference type="ARBA" id="ARBA00022840"/>
    </source>
</evidence>
<evidence type="ECO:0000313" key="16">
    <source>
        <dbReference type="EMBL" id="STT54576.1"/>
    </source>
</evidence>
<evidence type="ECO:0000256" key="1">
    <source>
        <dbReference type="ARBA" id="ARBA00000085"/>
    </source>
</evidence>
<keyword evidence="9 16" id="KW-0418">Kinase</keyword>
<name>A0A377WIE0_KLEPN</name>
<feature type="transmembrane region" description="Helical" evidence="14">
    <location>
        <begin position="151"/>
        <end position="171"/>
    </location>
</feature>
<feature type="transmembrane region" description="Helical" evidence="14">
    <location>
        <begin position="12"/>
        <end position="33"/>
    </location>
</feature>
<accession>A0A377WIE0</accession>
<organism evidence="16 17">
    <name type="scientific">Klebsiella pneumoniae</name>
    <dbReference type="NCBI Taxonomy" id="573"/>
    <lineage>
        <taxon>Bacteria</taxon>
        <taxon>Pseudomonadati</taxon>
        <taxon>Pseudomonadota</taxon>
        <taxon>Gammaproteobacteria</taxon>
        <taxon>Enterobacterales</taxon>
        <taxon>Enterobacteriaceae</taxon>
        <taxon>Klebsiella/Raoultella group</taxon>
        <taxon>Klebsiella</taxon>
        <taxon>Klebsiella pneumoniae complex</taxon>
    </lineage>
</organism>
<keyword evidence="5" id="KW-0997">Cell inner membrane</keyword>
<dbReference type="EC" id="2.7.13.3" evidence="3"/>
<evidence type="ECO:0000256" key="7">
    <source>
        <dbReference type="ARBA" id="ARBA00022692"/>
    </source>
</evidence>
<sequence>MRFWPASLQSRLMALLFLALLLANTLTLSLLFYERMSSARSVMLGNLASDVATSVAILDRLPAAERPQWLPKLARGNYRYLLDAGERGNYPDSWRARDAARSLQEALSAQYPVSIVAIPGPRQHIQAHITLHGGAPLTLDLWPKLPAIARWLPVALIAQFVLLLACAWYAVRQVLLPISRFTHAVNALEPASDTAGTMAEQGPEEVRRAARAFNAMQARIHDHLQERARILAAISHDLQTPITRMKLRVEMADQPELRDKLLQDLDNMTRLVREGIAFARTSQPLEEARQRLNLDAFLDTIVCDYADVGRPVQFCPEETAGVVWIPPQALRR</sequence>
<comment type="catalytic activity">
    <reaction evidence="1">
        <text>ATP + protein L-histidine = ADP + protein N-phospho-L-histidine.</text>
        <dbReference type="EC" id="2.7.13.3"/>
    </reaction>
</comment>
<evidence type="ECO:0000256" key="13">
    <source>
        <dbReference type="ARBA" id="ARBA00023136"/>
    </source>
</evidence>
<dbReference type="PROSITE" id="PS50885">
    <property type="entry name" value="HAMP"/>
    <property type="match status" value="1"/>
</dbReference>
<evidence type="ECO:0000256" key="9">
    <source>
        <dbReference type="ARBA" id="ARBA00022777"/>
    </source>
</evidence>
<evidence type="ECO:0000256" key="12">
    <source>
        <dbReference type="ARBA" id="ARBA00023012"/>
    </source>
</evidence>
<evidence type="ECO:0000256" key="2">
    <source>
        <dbReference type="ARBA" id="ARBA00004429"/>
    </source>
</evidence>
<dbReference type="InterPro" id="IPR036097">
    <property type="entry name" value="HisK_dim/P_sf"/>
</dbReference>
<keyword evidence="4" id="KW-1003">Cell membrane</keyword>
<dbReference type="Gene3D" id="1.10.287.130">
    <property type="match status" value="1"/>
</dbReference>
<dbReference type="SUPFAM" id="SSF47384">
    <property type="entry name" value="Homodimeric domain of signal transducing histidine kinase"/>
    <property type="match status" value="1"/>
</dbReference>
<dbReference type="SMART" id="SM00388">
    <property type="entry name" value="HisKA"/>
    <property type="match status" value="1"/>
</dbReference>
<dbReference type="InterPro" id="IPR003661">
    <property type="entry name" value="HisK_dim/P_dom"/>
</dbReference>